<evidence type="ECO:0000256" key="7">
    <source>
        <dbReference type="ARBA" id="ARBA00023136"/>
    </source>
</evidence>
<dbReference type="Pfam" id="PF00153">
    <property type="entry name" value="Mito_carr"/>
    <property type="match status" value="2"/>
</dbReference>
<keyword evidence="4 8" id="KW-0812">Transmembrane</keyword>
<dbReference type="Gramene" id="KMS93680">
    <property type="protein sequence ID" value="KMS93680"/>
    <property type="gene ID" value="BVRB_029040"/>
</dbReference>
<keyword evidence="3 9" id="KW-0813">Transport</keyword>
<evidence type="ECO:0000256" key="9">
    <source>
        <dbReference type="RuleBase" id="RU000488"/>
    </source>
</evidence>
<feature type="repeat" description="Solcar" evidence="8">
    <location>
        <begin position="1"/>
        <end position="44"/>
    </location>
</feature>
<keyword evidence="5" id="KW-0677">Repeat</keyword>
<dbReference type="InterPro" id="IPR018108">
    <property type="entry name" value="MCP_transmembrane"/>
</dbReference>
<evidence type="ECO:0000313" key="10">
    <source>
        <dbReference type="EMBL" id="KMS93680.1"/>
    </source>
</evidence>
<dbReference type="InterPro" id="IPR044712">
    <property type="entry name" value="SLC25A32-like"/>
</dbReference>
<comment type="subcellular location">
    <subcellularLocation>
        <location evidence="1">Membrane</location>
        <topology evidence="1">Multi-pass membrane protein</topology>
    </subcellularLocation>
</comment>
<dbReference type="OMA" id="TCATSMA"/>
<keyword evidence="7 8" id="KW-0472">Membrane</keyword>
<evidence type="ECO:0000256" key="3">
    <source>
        <dbReference type="ARBA" id="ARBA00022448"/>
    </source>
</evidence>
<proteinExistence type="inferred from homology"/>
<reference evidence="10 11" key="1">
    <citation type="journal article" date="2014" name="Nature">
        <title>The genome of the recently domesticated crop plant sugar beet (Beta vulgaris).</title>
        <authorList>
            <person name="Dohm J.C."/>
            <person name="Minoche A.E."/>
            <person name="Holtgrawe D."/>
            <person name="Capella-Gutierrez S."/>
            <person name="Zakrzewski F."/>
            <person name="Tafer H."/>
            <person name="Rupp O."/>
            <person name="Sorensen T.R."/>
            <person name="Stracke R."/>
            <person name="Reinhardt R."/>
            <person name="Goesmann A."/>
            <person name="Kraft T."/>
            <person name="Schulz B."/>
            <person name="Stadler P.F."/>
            <person name="Schmidt T."/>
            <person name="Gabaldon T."/>
            <person name="Lehrach H."/>
            <person name="Weisshaar B."/>
            <person name="Himmelbauer H."/>
        </authorList>
    </citation>
    <scope>NUCLEOTIDE SEQUENCE [LARGE SCALE GENOMIC DNA]</scope>
    <source>
        <tissue evidence="10">Taproot</tissue>
    </source>
</reference>
<organism evidence="10 11">
    <name type="scientific">Beta vulgaris subsp. vulgaris</name>
    <name type="common">Beet</name>
    <dbReference type="NCBI Taxonomy" id="3555"/>
    <lineage>
        <taxon>Eukaryota</taxon>
        <taxon>Viridiplantae</taxon>
        <taxon>Streptophyta</taxon>
        <taxon>Embryophyta</taxon>
        <taxon>Tracheophyta</taxon>
        <taxon>Spermatophyta</taxon>
        <taxon>Magnoliopsida</taxon>
        <taxon>eudicotyledons</taxon>
        <taxon>Gunneridae</taxon>
        <taxon>Pentapetalae</taxon>
        <taxon>Caryophyllales</taxon>
        <taxon>Chenopodiaceae</taxon>
        <taxon>Betoideae</taxon>
        <taxon>Beta</taxon>
    </lineage>
</organism>
<dbReference type="InterPro" id="IPR023395">
    <property type="entry name" value="MCP_dom_sf"/>
</dbReference>
<keyword evidence="6" id="KW-1133">Transmembrane helix</keyword>
<keyword evidence="11" id="KW-1185">Reference proteome</keyword>
<dbReference type="PANTHER" id="PTHR45683">
    <property type="entry name" value="MITOCHONDRIAL NICOTINAMIDE ADENINE DINUCLEOTIDE TRANSPORTER 1-RELATED-RELATED"/>
    <property type="match status" value="1"/>
</dbReference>
<evidence type="ECO:0000256" key="6">
    <source>
        <dbReference type="ARBA" id="ARBA00022989"/>
    </source>
</evidence>
<dbReference type="PROSITE" id="PS50920">
    <property type="entry name" value="SOLCAR"/>
    <property type="match status" value="2"/>
</dbReference>
<sequence length="157" mass="17792">MVDAFQRIISEEGFLALYRGLGAAMTLVSNGALQFMAYEQLKRFTLDFIVDGEESTLKPIHFLAMGGIAKMFSVSITYPLQVTRSRLYQRQLPGVTGPDAGHYLYKSARDVWRQIYLYDGFTGFYRGLSLQFLKSVPSSALTFLAYEEVLRLFKESA</sequence>
<gene>
    <name evidence="10" type="ORF">BVRB_029040</name>
</gene>
<accession>A0A0J8DSH0</accession>
<feature type="non-terminal residue" evidence="10">
    <location>
        <position position="157"/>
    </location>
</feature>
<evidence type="ECO:0000313" key="11">
    <source>
        <dbReference type="Proteomes" id="UP000035740"/>
    </source>
</evidence>
<dbReference type="SUPFAM" id="SSF103506">
    <property type="entry name" value="Mitochondrial carrier"/>
    <property type="match status" value="1"/>
</dbReference>
<protein>
    <submittedName>
        <fullName evidence="10">Uncharacterized protein</fullName>
    </submittedName>
</protein>
<dbReference type="EMBL" id="KQ100094">
    <property type="protein sequence ID" value="KMS93680.1"/>
    <property type="molecule type" value="Genomic_DNA"/>
</dbReference>
<dbReference type="AlphaFoldDB" id="A0A0J8DSH0"/>
<evidence type="ECO:0000256" key="8">
    <source>
        <dbReference type="PROSITE-ProRule" id="PRU00282"/>
    </source>
</evidence>
<dbReference type="GO" id="GO:0016020">
    <property type="term" value="C:membrane"/>
    <property type="evidence" value="ECO:0007669"/>
    <property type="project" value="UniProtKB-SubCell"/>
</dbReference>
<dbReference type="GO" id="GO:0006862">
    <property type="term" value="P:nucleotide transport"/>
    <property type="evidence" value="ECO:0007669"/>
    <property type="project" value="InterPro"/>
</dbReference>
<dbReference type="Proteomes" id="UP000035740">
    <property type="component" value="Unassembled WGS sequence"/>
</dbReference>
<dbReference type="OrthoDB" id="269120at2759"/>
<evidence type="ECO:0000256" key="5">
    <source>
        <dbReference type="ARBA" id="ARBA00022737"/>
    </source>
</evidence>
<evidence type="ECO:0000256" key="4">
    <source>
        <dbReference type="ARBA" id="ARBA00022692"/>
    </source>
</evidence>
<dbReference type="GO" id="GO:0055085">
    <property type="term" value="P:transmembrane transport"/>
    <property type="evidence" value="ECO:0007669"/>
    <property type="project" value="InterPro"/>
</dbReference>
<evidence type="ECO:0000256" key="1">
    <source>
        <dbReference type="ARBA" id="ARBA00004141"/>
    </source>
</evidence>
<evidence type="ECO:0000256" key="2">
    <source>
        <dbReference type="ARBA" id="ARBA00006375"/>
    </source>
</evidence>
<dbReference type="eggNOG" id="KOG0764">
    <property type="taxonomic scope" value="Eukaryota"/>
</dbReference>
<dbReference type="Gene3D" id="1.50.40.10">
    <property type="entry name" value="Mitochondrial carrier domain"/>
    <property type="match status" value="1"/>
</dbReference>
<feature type="non-terminal residue" evidence="10">
    <location>
        <position position="1"/>
    </location>
</feature>
<name>A0A0J8DSH0_BETVV</name>
<comment type="similarity">
    <text evidence="2 9">Belongs to the mitochondrial carrier (TC 2.A.29) family.</text>
</comment>
<feature type="repeat" description="Solcar" evidence="8">
    <location>
        <begin position="57"/>
        <end position="152"/>
    </location>
</feature>